<dbReference type="Proteomes" id="UP000294321">
    <property type="component" value="Chromosome"/>
</dbReference>
<sequence length="79" mass="8906">MLRLTPAQLKHYNGKDKPEMYVAVNGKIYDVTHVKQWATGSHHGHKPGTDLSEAIQHAPHKTKVLKWLKCVGTLVKPNK</sequence>
<evidence type="ECO:0000313" key="2">
    <source>
        <dbReference type="EMBL" id="QBP18494.1"/>
    </source>
</evidence>
<dbReference type="InterPro" id="IPR036400">
    <property type="entry name" value="Cyt_B5-like_heme/steroid_sf"/>
</dbReference>
<dbReference type="RefSeq" id="WP_133442053.1">
    <property type="nucleotide sequence ID" value="NZ_CP034726.1"/>
</dbReference>
<dbReference type="EMBL" id="CP034726">
    <property type="protein sequence ID" value="QBP18494.1"/>
    <property type="molecule type" value="Genomic_DNA"/>
</dbReference>
<organism evidence="2 3">
    <name type="scientific">Acetilactobacillus jinshanensis</name>
    <dbReference type="NCBI Taxonomy" id="1720083"/>
    <lineage>
        <taxon>Bacteria</taxon>
        <taxon>Bacillati</taxon>
        <taxon>Bacillota</taxon>
        <taxon>Bacilli</taxon>
        <taxon>Lactobacillales</taxon>
        <taxon>Lactobacillaceae</taxon>
        <taxon>Acetilactobacillus</taxon>
    </lineage>
</organism>
<name>A0A4P6ZL85_9LACO</name>
<protein>
    <submittedName>
        <fullName evidence="2">Cytochrome B5</fullName>
    </submittedName>
</protein>
<proteinExistence type="predicted"/>
<dbReference type="Pfam" id="PF00173">
    <property type="entry name" value="Cyt-b5"/>
    <property type="match status" value="1"/>
</dbReference>
<accession>A0A4P6ZL85</accession>
<evidence type="ECO:0000313" key="3">
    <source>
        <dbReference type="Proteomes" id="UP000294321"/>
    </source>
</evidence>
<dbReference type="SUPFAM" id="SSF55856">
    <property type="entry name" value="Cytochrome b5-like heme/steroid binding domain"/>
    <property type="match status" value="1"/>
</dbReference>
<dbReference type="InterPro" id="IPR001199">
    <property type="entry name" value="Cyt_B5-like_heme/steroid-bd"/>
</dbReference>
<dbReference type="Gene3D" id="3.10.120.10">
    <property type="entry name" value="Cytochrome b5-like heme/steroid binding domain"/>
    <property type="match status" value="1"/>
</dbReference>
<keyword evidence="3" id="KW-1185">Reference proteome</keyword>
<dbReference type="OrthoDB" id="9785263at2"/>
<dbReference type="KEGG" id="lji:ELX58_04955"/>
<dbReference type="SMART" id="SM01117">
    <property type="entry name" value="Cyt-b5"/>
    <property type="match status" value="1"/>
</dbReference>
<feature type="domain" description="Cytochrome b5 heme-binding" evidence="1">
    <location>
        <begin position="4"/>
        <end position="75"/>
    </location>
</feature>
<dbReference type="AlphaFoldDB" id="A0A4P6ZL85"/>
<gene>
    <name evidence="2" type="ORF">ELX58_04955</name>
</gene>
<evidence type="ECO:0000259" key="1">
    <source>
        <dbReference type="SMART" id="SM01117"/>
    </source>
</evidence>
<reference evidence="3" key="1">
    <citation type="submission" date="2018-12" db="EMBL/GenBank/DDBJ databases">
        <title>A new species of lactobacillus.</title>
        <authorList>
            <person name="Jian Y."/>
            <person name="Xin L."/>
            <person name="Hong Z.J."/>
            <person name="Ming L.Z."/>
            <person name="Hong X.Z."/>
        </authorList>
    </citation>
    <scope>NUCLEOTIDE SEQUENCE [LARGE SCALE GENOMIC DNA]</scope>
    <source>
        <strain evidence="3">HSLZ-75</strain>
    </source>
</reference>